<dbReference type="EMBL" id="CAMXCT020000291">
    <property type="protein sequence ID" value="CAL1130095.1"/>
    <property type="molecule type" value="Genomic_DNA"/>
</dbReference>
<feature type="compositionally biased region" description="Basic and acidic residues" evidence="1">
    <location>
        <begin position="1"/>
        <end position="17"/>
    </location>
</feature>
<keyword evidence="4" id="KW-1185">Reference proteome</keyword>
<protein>
    <submittedName>
        <fullName evidence="2">Uncharacterized protein</fullName>
    </submittedName>
</protein>
<evidence type="ECO:0000313" key="2">
    <source>
        <dbReference type="EMBL" id="CAI3976720.1"/>
    </source>
</evidence>
<dbReference type="EMBL" id="CAMXCT010000291">
    <property type="protein sequence ID" value="CAI3976720.1"/>
    <property type="molecule type" value="Genomic_DNA"/>
</dbReference>
<dbReference type="EMBL" id="CAMXCT030000291">
    <property type="protein sequence ID" value="CAL4764032.1"/>
    <property type="molecule type" value="Genomic_DNA"/>
</dbReference>
<evidence type="ECO:0000313" key="4">
    <source>
        <dbReference type="Proteomes" id="UP001152797"/>
    </source>
</evidence>
<name>A0A9P1BQ28_9DINO</name>
<proteinExistence type="predicted"/>
<dbReference type="Proteomes" id="UP001152797">
    <property type="component" value="Unassembled WGS sequence"/>
</dbReference>
<evidence type="ECO:0000313" key="3">
    <source>
        <dbReference type="EMBL" id="CAL1130095.1"/>
    </source>
</evidence>
<sequence length="377" mass="40718">MERPASAEEPKGKKPKAETSLPGDGTEAAQQALLALPAPELSESGSNALPENGNGSSPASGAANSLPANGKGGTSQVAVKQEPLDAPKAKATAKAMALPAIPPKEASNMMKHMKGLEKKGDNQLLQCASCKTQQDKRAFFYTVCQLDPRVSKKDVLKEDRDEESHKVEINDDWFTADQIAADKGVLPDNPNYVNLLHACTAGLQERPHESPALAKMGVMQYKEARALKLEEKVEDVATENFEENEDETAPEDCELDKAQAEYQLSWRKCKTAMTAITAEISGLEMVLSQLHALPDGTTGKMKRAYLEQSETSSAALGKTKKNAVAFPGKGKWDSLSQEECEAKGNDLVGLTKMVLDAVKDTKKQVAPIKKWLQDADK</sequence>
<dbReference type="AlphaFoldDB" id="A0A9P1BQ28"/>
<gene>
    <name evidence="2" type="ORF">C1SCF055_LOCUS4916</name>
</gene>
<organism evidence="2">
    <name type="scientific">Cladocopium goreaui</name>
    <dbReference type="NCBI Taxonomy" id="2562237"/>
    <lineage>
        <taxon>Eukaryota</taxon>
        <taxon>Sar</taxon>
        <taxon>Alveolata</taxon>
        <taxon>Dinophyceae</taxon>
        <taxon>Suessiales</taxon>
        <taxon>Symbiodiniaceae</taxon>
        <taxon>Cladocopium</taxon>
    </lineage>
</organism>
<evidence type="ECO:0000256" key="1">
    <source>
        <dbReference type="SAM" id="MobiDB-lite"/>
    </source>
</evidence>
<feature type="compositionally biased region" description="Low complexity" evidence="1">
    <location>
        <begin position="52"/>
        <end position="69"/>
    </location>
</feature>
<comment type="caution">
    <text evidence="2">The sequence shown here is derived from an EMBL/GenBank/DDBJ whole genome shotgun (WGS) entry which is preliminary data.</text>
</comment>
<feature type="region of interest" description="Disordered" evidence="1">
    <location>
        <begin position="1"/>
        <end position="76"/>
    </location>
</feature>
<reference evidence="2" key="1">
    <citation type="submission" date="2022-10" db="EMBL/GenBank/DDBJ databases">
        <authorList>
            <person name="Chen Y."/>
            <person name="Dougan E. K."/>
            <person name="Chan C."/>
            <person name="Rhodes N."/>
            <person name="Thang M."/>
        </authorList>
    </citation>
    <scope>NUCLEOTIDE SEQUENCE</scope>
</reference>
<feature type="compositionally biased region" description="Low complexity" evidence="1">
    <location>
        <begin position="27"/>
        <end position="41"/>
    </location>
</feature>
<accession>A0A9P1BQ28</accession>
<reference evidence="3" key="2">
    <citation type="submission" date="2024-04" db="EMBL/GenBank/DDBJ databases">
        <authorList>
            <person name="Chen Y."/>
            <person name="Shah S."/>
            <person name="Dougan E. K."/>
            <person name="Thang M."/>
            <person name="Chan C."/>
        </authorList>
    </citation>
    <scope>NUCLEOTIDE SEQUENCE [LARGE SCALE GENOMIC DNA]</scope>
</reference>